<feature type="domain" description="Kinesin motor" evidence="10">
    <location>
        <begin position="107"/>
        <end position="404"/>
    </location>
</feature>
<dbReference type="GO" id="GO:0003777">
    <property type="term" value="F:microtubule motor activity"/>
    <property type="evidence" value="ECO:0007669"/>
    <property type="project" value="InterPro"/>
</dbReference>
<protein>
    <recommendedName>
        <fullName evidence="7">Kinesin-like protein</fullName>
    </recommendedName>
</protein>
<dbReference type="InterPro" id="IPR019821">
    <property type="entry name" value="Kinesin_motor_CS"/>
</dbReference>
<dbReference type="AlphaFoldDB" id="A0A6A5BT51"/>
<evidence type="ECO:0000256" key="6">
    <source>
        <dbReference type="PROSITE-ProRule" id="PRU00283"/>
    </source>
</evidence>
<keyword evidence="4 7" id="KW-0067">ATP-binding</keyword>
<proteinExistence type="inferred from homology"/>
<feature type="compositionally biased region" description="Low complexity" evidence="9">
    <location>
        <begin position="24"/>
        <end position="41"/>
    </location>
</feature>
<feature type="compositionally biased region" description="Basic and acidic residues" evidence="9">
    <location>
        <begin position="42"/>
        <end position="52"/>
    </location>
</feature>
<dbReference type="SMART" id="SM00129">
    <property type="entry name" value="KISc"/>
    <property type="match status" value="1"/>
</dbReference>
<keyword evidence="7" id="KW-0505">Motor protein</keyword>
<dbReference type="GeneID" id="68111993"/>
<dbReference type="OrthoDB" id="3176171at2759"/>
<gene>
    <name evidence="11" type="ORF">FDP41_004775</name>
</gene>
<dbReference type="RefSeq" id="XP_044560812.1">
    <property type="nucleotide sequence ID" value="XM_044708225.1"/>
</dbReference>
<evidence type="ECO:0000256" key="7">
    <source>
        <dbReference type="RuleBase" id="RU000394"/>
    </source>
</evidence>
<dbReference type="VEuPathDB" id="AmoebaDB:NfTy_085190"/>
<dbReference type="Gene3D" id="3.40.850.10">
    <property type="entry name" value="Kinesin motor domain"/>
    <property type="match status" value="2"/>
</dbReference>
<evidence type="ECO:0000313" key="12">
    <source>
        <dbReference type="Proteomes" id="UP000444721"/>
    </source>
</evidence>
<dbReference type="VEuPathDB" id="AmoebaDB:FDP41_004775"/>
<evidence type="ECO:0000256" key="3">
    <source>
        <dbReference type="ARBA" id="ARBA00022741"/>
    </source>
</evidence>
<dbReference type="VEuPathDB" id="AmoebaDB:NF0107160"/>
<dbReference type="SUPFAM" id="SSF52540">
    <property type="entry name" value="P-loop containing nucleoside triphosphate hydrolases"/>
    <property type="match status" value="1"/>
</dbReference>
<dbReference type="PANTHER" id="PTHR47969">
    <property type="entry name" value="CHROMOSOME-ASSOCIATED KINESIN KIF4A-RELATED"/>
    <property type="match status" value="1"/>
</dbReference>
<name>A0A6A5BT51_NAEFO</name>
<feature type="coiled-coil region" evidence="8">
    <location>
        <begin position="416"/>
        <end position="482"/>
    </location>
</feature>
<dbReference type="PROSITE" id="PS00411">
    <property type="entry name" value="KINESIN_MOTOR_1"/>
    <property type="match status" value="1"/>
</dbReference>
<keyword evidence="5 8" id="KW-0175">Coiled coil</keyword>
<dbReference type="InterPro" id="IPR036961">
    <property type="entry name" value="Kinesin_motor_dom_sf"/>
</dbReference>
<dbReference type="VEuPathDB" id="AmoebaDB:NF0125460"/>
<dbReference type="InterPro" id="IPR001752">
    <property type="entry name" value="Kinesin_motor_dom"/>
</dbReference>
<keyword evidence="12" id="KW-1185">Reference proteome</keyword>
<evidence type="ECO:0000256" key="1">
    <source>
        <dbReference type="ARBA" id="ARBA00004496"/>
    </source>
</evidence>
<keyword evidence="2" id="KW-0963">Cytoplasm</keyword>
<dbReference type="PROSITE" id="PS50067">
    <property type="entry name" value="KINESIN_MOTOR_2"/>
    <property type="match status" value="1"/>
</dbReference>
<reference evidence="11 12" key="1">
    <citation type="journal article" date="2019" name="Sci. Rep.">
        <title>Nanopore sequencing improves the draft genome of the human pathogenic amoeba Naegleria fowleri.</title>
        <authorList>
            <person name="Liechti N."/>
            <person name="Schurch N."/>
            <person name="Bruggmann R."/>
            <person name="Wittwer M."/>
        </authorList>
    </citation>
    <scope>NUCLEOTIDE SEQUENCE [LARGE SCALE GENOMIC DNA]</scope>
    <source>
        <strain evidence="11 12">ATCC 30894</strain>
    </source>
</reference>
<accession>A0A6A5BT51</accession>
<dbReference type="GO" id="GO:0008017">
    <property type="term" value="F:microtubule binding"/>
    <property type="evidence" value="ECO:0007669"/>
    <property type="project" value="InterPro"/>
</dbReference>
<keyword evidence="7" id="KW-0493">Microtubule</keyword>
<comment type="similarity">
    <text evidence="6 7">Belongs to the TRAFAC class myosin-kinesin ATPase superfamily. Kinesin family.</text>
</comment>
<dbReference type="GO" id="GO:0005875">
    <property type="term" value="C:microtubule associated complex"/>
    <property type="evidence" value="ECO:0007669"/>
    <property type="project" value="TreeGrafter"/>
</dbReference>
<dbReference type="Pfam" id="PF00225">
    <property type="entry name" value="Kinesin"/>
    <property type="match status" value="2"/>
</dbReference>
<evidence type="ECO:0000313" key="11">
    <source>
        <dbReference type="EMBL" id="KAF0976099.1"/>
    </source>
</evidence>
<comment type="caution">
    <text evidence="11">The sequence shown here is derived from an EMBL/GenBank/DDBJ whole genome shotgun (WGS) entry which is preliminary data.</text>
</comment>
<evidence type="ECO:0000256" key="2">
    <source>
        <dbReference type="ARBA" id="ARBA00022490"/>
    </source>
</evidence>
<dbReference type="Proteomes" id="UP000444721">
    <property type="component" value="Unassembled WGS sequence"/>
</dbReference>
<feature type="coiled-coil region" evidence="8">
    <location>
        <begin position="564"/>
        <end position="612"/>
    </location>
</feature>
<organism evidence="11 12">
    <name type="scientific">Naegleria fowleri</name>
    <name type="common">Brain eating amoeba</name>
    <dbReference type="NCBI Taxonomy" id="5763"/>
    <lineage>
        <taxon>Eukaryota</taxon>
        <taxon>Discoba</taxon>
        <taxon>Heterolobosea</taxon>
        <taxon>Tetramitia</taxon>
        <taxon>Eutetramitia</taxon>
        <taxon>Vahlkampfiidae</taxon>
        <taxon>Naegleria</taxon>
    </lineage>
</organism>
<comment type="caution">
    <text evidence="6">Lacks conserved residue(s) required for the propagation of feature annotation.</text>
</comment>
<sequence>MKQKSMKTSSFLQVPYIPINNKNQQQQSSSSKRSLTSGGSPSKEKTTNHEKMQSSLSTTLDHSPALPPQQPFQTEEFSSDRSWSECSSPASSSSFCVTNSNSSSSSRIEVVCRFRPLNEMEKEYDPESSVISFEDGDESTCIFKSKRVVHNFTFDKIFTPNSTQEEIFEFVGKPVIEDVCKGYNGTIFAYGQTGSVIEGHSDISYTIDVSFIEIYMERIKDLLEPIQKQLKIERKEPKGVFVKGAKEVRVHSSKEIFQLLKKGASHRVISSTRMNSESSRSHTIIILSLCQKNITTSETKYGKLILVDLAGSEKTKKTGAVGTTLEEAKQINKSLSALGMVIYALSDSGGGKHVPYRDSKLTRLLEDSIGGNSRTKLIINCSMSPLNDEETLSTLRFGSRAKRIQNKVKVNRELSQKELKAMLDKAKEEVLQLRQIINSLKVQQKEDENIEKLIIRQEIDQVSKEKEKLQDLLEDLTEFAKRGSAEVLKSKVLRSASIVHLHKGDTPPRRRSMIGRSNRSIDGLECTSPLGFYDKNECFSETSSVTDDDEIQDWSEFQESVDKMDKLQLECSNLSYQNNKLEQQVAALKDRNKALEHLLQQTQNERDMWKQEALDVSDVLNRTLQSRIQDSIRNQNTMNGNVKAIEMLTLEMKTLQSQVSFFDISSRSTLKECGALMFTLTKAGFLNRASAPDLVPASPTSKSHPNLRIVKL</sequence>
<feature type="compositionally biased region" description="Polar residues" evidence="9">
    <location>
        <begin position="1"/>
        <end position="12"/>
    </location>
</feature>
<evidence type="ECO:0000259" key="10">
    <source>
        <dbReference type="PROSITE" id="PS50067"/>
    </source>
</evidence>
<dbReference type="InterPro" id="IPR027417">
    <property type="entry name" value="P-loop_NTPase"/>
</dbReference>
<evidence type="ECO:0000256" key="5">
    <source>
        <dbReference type="ARBA" id="ARBA00023054"/>
    </source>
</evidence>
<dbReference type="PANTHER" id="PTHR47969:SF15">
    <property type="entry name" value="CHROMOSOME-ASSOCIATED KINESIN KIF4A-RELATED"/>
    <property type="match status" value="1"/>
</dbReference>
<dbReference type="PRINTS" id="PR00380">
    <property type="entry name" value="KINESINHEAVY"/>
</dbReference>
<dbReference type="GO" id="GO:0007018">
    <property type="term" value="P:microtubule-based movement"/>
    <property type="evidence" value="ECO:0007669"/>
    <property type="project" value="InterPro"/>
</dbReference>
<keyword evidence="3 7" id="KW-0547">Nucleotide-binding</keyword>
<evidence type="ECO:0000256" key="8">
    <source>
        <dbReference type="SAM" id="Coils"/>
    </source>
</evidence>
<dbReference type="GO" id="GO:0007052">
    <property type="term" value="P:mitotic spindle organization"/>
    <property type="evidence" value="ECO:0007669"/>
    <property type="project" value="TreeGrafter"/>
</dbReference>
<evidence type="ECO:0000256" key="9">
    <source>
        <dbReference type="SAM" id="MobiDB-lite"/>
    </source>
</evidence>
<dbReference type="GO" id="GO:0005524">
    <property type="term" value="F:ATP binding"/>
    <property type="evidence" value="ECO:0007669"/>
    <property type="project" value="UniProtKB-KW"/>
</dbReference>
<feature type="region of interest" description="Disordered" evidence="9">
    <location>
        <begin position="1"/>
        <end position="79"/>
    </location>
</feature>
<dbReference type="InterPro" id="IPR027640">
    <property type="entry name" value="Kinesin-like_fam"/>
</dbReference>
<dbReference type="GO" id="GO:0051231">
    <property type="term" value="P:spindle elongation"/>
    <property type="evidence" value="ECO:0007669"/>
    <property type="project" value="TreeGrafter"/>
</dbReference>
<dbReference type="GO" id="GO:0005737">
    <property type="term" value="C:cytoplasm"/>
    <property type="evidence" value="ECO:0007669"/>
    <property type="project" value="UniProtKB-SubCell"/>
</dbReference>
<dbReference type="GO" id="GO:0005874">
    <property type="term" value="C:microtubule"/>
    <property type="evidence" value="ECO:0007669"/>
    <property type="project" value="UniProtKB-KW"/>
</dbReference>
<dbReference type="EMBL" id="VFQX01000041">
    <property type="protein sequence ID" value="KAF0976099.1"/>
    <property type="molecule type" value="Genomic_DNA"/>
</dbReference>
<comment type="subcellular location">
    <subcellularLocation>
        <location evidence="1">Cytoplasm</location>
    </subcellularLocation>
</comment>
<evidence type="ECO:0000256" key="4">
    <source>
        <dbReference type="ARBA" id="ARBA00022840"/>
    </source>
</evidence>